<evidence type="ECO:0000256" key="1">
    <source>
        <dbReference type="SAM" id="MobiDB-lite"/>
    </source>
</evidence>
<dbReference type="Proteomes" id="UP000053766">
    <property type="component" value="Unassembled WGS sequence"/>
</dbReference>
<reference evidence="3" key="2">
    <citation type="journal article" date="2016" name="Sci. Rep.">
        <title>Dictyocaulus viviparus genome, variome and transcriptome elucidate lungworm biology and support future intervention.</title>
        <authorList>
            <person name="McNulty S.N."/>
            <person name="Strube C."/>
            <person name="Rosa B.A."/>
            <person name="Martin J.C."/>
            <person name="Tyagi R."/>
            <person name="Choi Y.J."/>
            <person name="Wang Q."/>
            <person name="Hallsworth Pepin K."/>
            <person name="Zhang X."/>
            <person name="Ozersky P."/>
            <person name="Wilson R.K."/>
            <person name="Sternberg P.W."/>
            <person name="Gasser R.B."/>
            <person name="Mitreva M."/>
        </authorList>
    </citation>
    <scope>NUCLEOTIDE SEQUENCE [LARGE SCALE GENOMIC DNA]</scope>
    <source>
        <strain evidence="3">HannoverDv2000</strain>
    </source>
</reference>
<feature type="compositionally biased region" description="Basic and acidic residues" evidence="1">
    <location>
        <begin position="102"/>
        <end position="115"/>
    </location>
</feature>
<feature type="region of interest" description="Disordered" evidence="1">
    <location>
        <begin position="24"/>
        <end position="145"/>
    </location>
</feature>
<accession>A0A0D8XQM6</accession>
<feature type="compositionally biased region" description="Basic and acidic residues" evidence="1">
    <location>
        <begin position="131"/>
        <end position="145"/>
    </location>
</feature>
<feature type="compositionally biased region" description="Basic and acidic residues" evidence="1">
    <location>
        <begin position="54"/>
        <end position="63"/>
    </location>
</feature>
<name>A0A0D8XQM6_DICVI</name>
<sequence length="145" mass="16380">MRYFRNLERVDVICDEVLAELDKYSTPKMGSMDQGTADLVNEKLKNTPVNMDTNSREQQKSKEPLPAAQSFSVAEAETKDSGKKNKGAKKPEIKNPGTTNTEVKDSDTKNHEHNAVMKTETTLSTRSSSRRHPENRTQRSDDHMI</sequence>
<evidence type="ECO:0000313" key="3">
    <source>
        <dbReference type="Proteomes" id="UP000053766"/>
    </source>
</evidence>
<keyword evidence="3" id="KW-1185">Reference proteome</keyword>
<reference evidence="2 3" key="1">
    <citation type="submission" date="2013-11" db="EMBL/GenBank/DDBJ databases">
        <title>Draft genome of the bovine lungworm Dictyocaulus viviparus.</title>
        <authorList>
            <person name="Mitreva M."/>
        </authorList>
    </citation>
    <scope>NUCLEOTIDE SEQUENCE [LARGE SCALE GENOMIC DNA]</scope>
    <source>
        <strain evidence="2 3">HannoverDv2000</strain>
    </source>
</reference>
<dbReference type="AlphaFoldDB" id="A0A0D8XQM6"/>
<gene>
    <name evidence="2" type="ORF">DICVIV_07095</name>
</gene>
<organism evidence="2 3">
    <name type="scientific">Dictyocaulus viviparus</name>
    <name type="common">Bovine lungworm</name>
    <dbReference type="NCBI Taxonomy" id="29172"/>
    <lineage>
        <taxon>Eukaryota</taxon>
        <taxon>Metazoa</taxon>
        <taxon>Ecdysozoa</taxon>
        <taxon>Nematoda</taxon>
        <taxon>Chromadorea</taxon>
        <taxon>Rhabditida</taxon>
        <taxon>Rhabditina</taxon>
        <taxon>Rhabditomorpha</taxon>
        <taxon>Strongyloidea</taxon>
        <taxon>Metastrongylidae</taxon>
        <taxon>Dictyocaulus</taxon>
    </lineage>
</organism>
<proteinExistence type="predicted"/>
<evidence type="ECO:0000313" key="2">
    <source>
        <dbReference type="EMBL" id="KJH46820.1"/>
    </source>
</evidence>
<protein>
    <submittedName>
        <fullName evidence="2">Uncharacterized protein</fullName>
    </submittedName>
</protein>
<feature type="compositionally biased region" description="Basic and acidic residues" evidence="1">
    <location>
        <begin position="76"/>
        <end position="93"/>
    </location>
</feature>
<dbReference type="EMBL" id="KN716333">
    <property type="protein sequence ID" value="KJH46820.1"/>
    <property type="molecule type" value="Genomic_DNA"/>
</dbReference>